<proteinExistence type="predicted"/>
<dbReference type="GO" id="GO:0006281">
    <property type="term" value="P:DNA repair"/>
    <property type="evidence" value="ECO:0007669"/>
    <property type="project" value="TreeGrafter"/>
</dbReference>
<evidence type="ECO:0000313" key="2">
    <source>
        <dbReference type="Proteomes" id="UP000004095"/>
    </source>
</evidence>
<dbReference type="GO" id="GO:0003690">
    <property type="term" value="F:double-stranded DNA binding"/>
    <property type="evidence" value="ECO:0007669"/>
    <property type="project" value="TreeGrafter"/>
</dbReference>
<dbReference type="GO" id="GO:0046404">
    <property type="term" value="F:ATP-dependent polydeoxyribonucleotide 5'-hydroxyl-kinase activity"/>
    <property type="evidence" value="ECO:0007669"/>
    <property type="project" value="TreeGrafter"/>
</dbReference>
<dbReference type="PANTHER" id="PTHR12083">
    <property type="entry name" value="BIFUNCTIONAL POLYNUCLEOTIDE PHOSPHATASE/KINASE"/>
    <property type="match status" value="1"/>
</dbReference>
<dbReference type="eggNOG" id="COG4639">
    <property type="taxonomic scope" value="Bacteria"/>
</dbReference>
<evidence type="ECO:0000313" key="1">
    <source>
        <dbReference type="EMBL" id="EAY25419.1"/>
    </source>
</evidence>
<dbReference type="InterPro" id="IPR027417">
    <property type="entry name" value="P-loop_NTPase"/>
</dbReference>
<accession>A1ZW56</accession>
<dbReference type="Proteomes" id="UP000004095">
    <property type="component" value="Unassembled WGS sequence"/>
</dbReference>
<dbReference type="InterPro" id="IPR017101">
    <property type="entry name" value="P-loop_ATP/GTP-bd_All4644_prd"/>
</dbReference>
<dbReference type="PIRSF" id="PIRSF037081">
    <property type="entry name" value="P-loop_All4644_prd"/>
    <property type="match status" value="1"/>
</dbReference>
<dbReference type="GO" id="GO:0046403">
    <property type="term" value="F:polynucleotide 3'-phosphatase activity"/>
    <property type="evidence" value="ECO:0007669"/>
    <property type="project" value="TreeGrafter"/>
</dbReference>
<gene>
    <name evidence="1" type="ORF">M23134_06678</name>
</gene>
<evidence type="ECO:0008006" key="3">
    <source>
        <dbReference type="Google" id="ProtNLM"/>
    </source>
</evidence>
<dbReference type="Gene3D" id="3.40.50.300">
    <property type="entry name" value="P-loop containing nucleotide triphosphate hydrolases"/>
    <property type="match status" value="1"/>
</dbReference>
<name>A1ZW56_MICM2</name>
<dbReference type="SUPFAM" id="SSF52540">
    <property type="entry name" value="P-loop containing nucleoside triphosphate hydrolases"/>
    <property type="match status" value="1"/>
</dbReference>
<dbReference type="EMBL" id="AAWS01000049">
    <property type="protein sequence ID" value="EAY25419.1"/>
    <property type="molecule type" value="Genomic_DNA"/>
</dbReference>
<keyword evidence="2" id="KW-1185">Reference proteome</keyword>
<comment type="caution">
    <text evidence="1">The sequence shown here is derived from an EMBL/GenBank/DDBJ whole genome shotgun (WGS) entry which is preliminary data.</text>
</comment>
<dbReference type="OrthoDB" id="8564590at2"/>
<sequence>MQAIIFTGIQATGKSTFYKQKFFDSHVHISLDLLRTRHREKVFLDACLQTQQSFVIDNTNPTRQNRQQYIMLAKAKSYEIIGYYFESKIKDAITRNNLRSGKALIPEKGIKGTYNRLEVPSLDEGFDQLFYVRLNHNDCFDISPWKI</sequence>
<reference evidence="1 2" key="1">
    <citation type="submission" date="2007-01" db="EMBL/GenBank/DDBJ databases">
        <authorList>
            <person name="Haygood M."/>
            <person name="Podell S."/>
            <person name="Anderson C."/>
            <person name="Hopkinson B."/>
            <person name="Roe K."/>
            <person name="Barbeau K."/>
            <person name="Gaasterland T."/>
            <person name="Ferriera S."/>
            <person name="Johnson J."/>
            <person name="Kravitz S."/>
            <person name="Beeson K."/>
            <person name="Sutton G."/>
            <person name="Rogers Y.-H."/>
            <person name="Friedman R."/>
            <person name="Frazier M."/>
            <person name="Venter J.C."/>
        </authorList>
    </citation>
    <scope>NUCLEOTIDE SEQUENCE [LARGE SCALE GENOMIC DNA]</scope>
    <source>
        <strain evidence="1 2">ATCC 23134</strain>
    </source>
</reference>
<dbReference type="PANTHER" id="PTHR12083:SF9">
    <property type="entry name" value="BIFUNCTIONAL POLYNUCLEOTIDE PHOSPHATASE_KINASE"/>
    <property type="match status" value="1"/>
</dbReference>
<organism evidence="1 2">
    <name type="scientific">Microscilla marina ATCC 23134</name>
    <dbReference type="NCBI Taxonomy" id="313606"/>
    <lineage>
        <taxon>Bacteria</taxon>
        <taxon>Pseudomonadati</taxon>
        <taxon>Bacteroidota</taxon>
        <taxon>Cytophagia</taxon>
        <taxon>Cytophagales</taxon>
        <taxon>Microscillaceae</taxon>
        <taxon>Microscilla</taxon>
    </lineage>
</organism>
<dbReference type="RefSeq" id="WP_002702924.1">
    <property type="nucleotide sequence ID" value="NZ_AAWS01000049.1"/>
</dbReference>
<dbReference type="AlphaFoldDB" id="A1ZW56"/>
<protein>
    <recommendedName>
        <fullName evidence="3">Kinase</fullName>
    </recommendedName>
</protein>